<dbReference type="CDD" id="cd01194">
    <property type="entry name" value="INT_C_like_4"/>
    <property type="match status" value="1"/>
</dbReference>
<dbReference type="AlphaFoldDB" id="A0A553IIG1"/>
<dbReference type="InterPro" id="IPR010998">
    <property type="entry name" value="Integrase_recombinase_N"/>
</dbReference>
<dbReference type="PROSITE" id="PS51898">
    <property type="entry name" value="TYR_RECOMBINASE"/>
    <property type="match status" value="1"/>
</dbReference>
<dbReference type="InterPro" id="IPR011010">
    <property type="entry name" value="DNA_brk_join_enz"/>
</dbReference>
<proteinExistence type="inferred from homology"/>
<dbReference type="InterPro" id="IPR013762">
    <property type="entry name" value="Integrase-like_cat_sf"/>
</dbReference>
<evidence type="ECO:0000256" key="3">
    <source>
        <dbReference type="ARBA" id="ARBA00023125"/>
    </source>
</evidence>
<evidence type="ECO:0000256" key="2">
    <source>
        <dbReference type="ARBA" id="ARBA00022908"/>
    </source>
</evidence>
<dbReference type="PROSITE" id="PS51900">
    <property type="entry name" value="CB"/>
    <property type="match status" value="1"/>
</dbReference>
<dbReference type="Gene3D" id="1.10.150.130">
    <property type="match status" value="1"/>
</dbReference>
<feature type="domain" description="Tyr recombinase" evidence="6">
    <location>
        <begin position="104"/>
        <end position="295"/>
    </location>
</feature>
<dbReference type="Gene3D" id="1.10.443.10">
    <property type="entry name" value="Intergrase catalytic core"/>
    <property type="match status" value="1"/>
</dbReference>
<dbReference type="InterPro" id="IPR044068">
    <property type="entry name" value="CB"/>
</dbReference>
<organism evidence="8 9">
    <name type="scientific">Acholeplasma laidlawii</name>
    <dbReference type="NCBI Taxonomy" id="2148"/>
    <lineage>
        <taxon>Bacteria</taxon>
        <taxon>Bacillati</taxon>
        <taxon>Mycoplasmatota</taxon>
        <taxon>Mollicutes</taxon>
        <taxon>Acholeplasmatales</taxon>
        <taxon>Acholeplasmataceae</taxon>
        <taxon>Acholeplasma</taxon>
    </lineage>
</organism>
<dbReference type="RefSeq" id="WP_012242532.1">
    <property type="nucleotide sequence ID" value="NZ_JACAOE010000001.1"/>
</dbReference>
<gene>
    <name evidence="8" type="ORF">FNV44_02690</name>
</gene>
<keyword evidence="3 5" id="KW-0238">DNA-binding</keyword>
<reference evidence="8 9" key="1">
    <citation type="submission" date="2019-07" db="EMBL/GenBank/DDBJ databases">
        <title>Genome sequence of Acholeplasma laidlawii strain with increased resistance to erythromycin.</title>
        <authorList>
            <person name="Medvedeva E.S."/>
            <person name="Baranova N.B."/>
            <person name="Siniagina M.N."/>
            <person name="Mouzykantov A."/>
            <person name="Chernova O.A."/>
            <person name="Chernov V.M."/>
        </authorList>
    </citation>
    <scope>NUCLEOTIDE SEQUENCE [LARGE SCALE GENOMIC DNA]</scope>
    <source>
        <strain evidence="8 9">PG8REry</strain>
    </source>
</reference>
<accession>A0A553IIG1</accession>
<evidence type="ECO:0000313" key="9">
    <source>
        <dbReference type="Proteomes" id="UP000315938"/>
    </source>
</evidence>
<name>A0A553IIG1_ACHLA</name>
<evidence type="ECO:0000256" key="5">
    <source>
        <dbReference type="PROSITE-ProRule" id="PRU01248"/>
    </source>
</evidence>
<dbReference type="InterPro" id="IPR002104">
    <property type="entry name" value="Integrase_catalytic"/>
</dbReference>
<keyword evidence="4" id="KW-0233">DNA recombination</keyword>
<evidence type="ECO:0000259" key="6">
    <source>
        <dbReference type="PROSITE" id="PS51898"/>
    </source>
</evidence>
<dbReference type="InterPro" id="IPR050090">
    <property type="entry name" value="Tyrosine_recombinase_XerCD"/>
</dbReference>
<comment type="caution">
    <text evidence="8">The sequence shown here is derived from an EMBL/GenBank/DDBJ whole genome shotgun (WGS) entry which is preliminary data.</text>
</comment>
<dbReference type="GO" id="GO:0003677">
    <property type="term" value="F:DNA binding"/>
    <property type="evidence" value="ECO:0007669"/>
    <property type="project" value="UniProtKB-UniRule"/>
</dbReference>
<keyword evidence="2" id="KW-0229">DNA integration</keyword>
<evidence type="ECO:0000256" key="4">
    <source>
        <dbReference type="ARBA" id="ARBA00023172"/>
    </source>
</evidence>
<comment type="similarity">
    <text evidence="1">Belongs to the 'phage' integrase family.</text>
</comment>
<dbReference type="OMA" id="YVQGKGH"/>
<protein>
    <submittedName>
        <fullName evidence="8">Tyrosine-type recombinase/integrase</fullName>
    </submittedName>
</protein>
<dbReference type="GO" id="GO:0006310">
    <property type="term" value="P:DNA recombination"/>
    <property type="evidence" value="ECO:0007669"/>
    <property type="project" value="UniProtKB-KW"/>
</dbReference>
<dbReference type="EMBL" id="VKID01000001">
    <property type="protein sequence ID" value="TRX99966.1"/>
    <property type="molecule type" value="Genomic_DNA"/>
</dbReference>
<dbReference type="SUPFAM" id="SSF56349">
    <property type="entry name" value="DNA breaking-rejoining enzymes"/>
    <property type="match status" value="1"/>
</dbReference>
<dbReference type="PANTHER" id="PTHR30349">
    <property type="entry name" value="PHAGE INTEGRASE-RELATED"/>
    <property type="match status" value="1"/>
</dbReference>
<evidence type="ECO:0000313" key="8">
    <source>
        <dbReference type="EMBL" id="TRX99966.1"/>
    </source>
</evidence>
<dbReference type="GO" id="GO:0015074">
    <property type="term" value="P:DNA integration"/>
    <property type="evidence" value="ECO:0007669"/>
    <property type="project" value="UniProtKB-KW"/>
</dbReference>
<feature type="domain" description="Core-binding (CB)" evidence="7">
    <location>
        <begin position="5"/>
        <end position="83"/>
    </location>
</feature>
<evidence type="ECO:0000259" key="7">
    <source>
        <dbReference type="PROSITE" id="PS51900"/>
    </source>
</evidence>
<dbReference type="Proteomes" id="UP000315938">
    <property type="component" value="Unassembled WGS sequence"/>
</dbReference>
<dbReference type="Pfam" id="PF02899">
    <property type="entry name" value="Phage_int_SAM_1"/>
    <property type="match status" value="1"/>
</dbReference>
<dbReference type="Pfam" id="PF00589">
    <property type="entry name" value="Phage_integrase"/>
    <property type="match status" value="1"/>
</dbReference>
<sequence length="310" mass="36338">MSSKEGFRQLTKKYLDDADVSLTTKQSYERILQQFVEYANTLSDLPTRSDIMAYRDHLFKRKLEETTIKYHLVVVRNFYRWYHTNGHGANPSEGIKSPKIEKKFKRAHLSESESRQLLKLAQINSDKNIIKYRDYVMVLLMLTTGMRTVEVERADVSDLNVIDDGEILYVHGKGKTSKSSFVRLSPLVNKAIETYIMKRSDQYEPLFIDHKPKYLGQRMKTRNIRRIIKDLLRDIGFDDDKHTAHSLRHTTATLARQYGANKDDTQKIMRHSDPATTEIYMHAEIKSQHVYEHVIAQKLLNQEEDEDKKN</sequence>
<dbReference type="PANTHER" id="PTHR30349:SF41">
    <property type="entry name" value="INTEGRASE_RECOMBINASE PROTEIN MJ0367-RELATED"/>
    <property type="match status" value="1"/>
</dbReference>
<evidence type="ECO:0000256" key="1">
    <source>
        <dbReference type="ARBA" id="ARBA00008857"/>
    </source>
</evidence>
<dbReference type="InterPro" id="IPR004107">
    <property type="entry name" value="Integrase_SAM-like_N"/>
</dbReference>